<dbReference type="InterPro" id="IPR053008">
    <property type="entry name" value="Phomopsin_biosynth_assoc"/>
</dbReference>
<gene>
    <name evidence="3" type="ORF">T310_6628</name>
</gene>
<dbReference type="RefSeq" id="XP_013325993.1">
    <property type="nucleotide sequence ID" value="XM_013470539.1"/>
</dbReference>
<evidence type="ECO:0000256" key="2">
    <source>
        <dbReference type="SAM" id="Phobius"/>
    </source>
</evidence>
<dbReference type="PANTHER" id="PTHR35896">
    <property type="entry name" value="IG-LIKE DOMAIN-CONTAINING PROTEIN"/>
    <property type="match status" value="1"/>
</dbReference>
<proteinExistence type="predicted"/>
<feature type="region of interest" description="Disordered" evidence="1">
    <location>
        <begin position="37"/>
        <end position="61"/>
    </location>
</feature>
<comment type="caution">
    <text evidence="3">The sequence shown here is derived from an EMBL/GenBank/DDBJ whole genome shotgun (WGS) entry which is preliminary data.</text>
</comment>
<feature type="transmembrane region" description="Helical" evidence="2">
    <location>
        <begin position="100"/>
        <end position="120"/>
    </location>
</feature>
<dbReference type="STRING" id="1408163.A0A0F4YNE9"/>
<name>A0A0F4YNE9_RASE3</name>
<keyword evidence="4" id="KW-1185">Reference proteome</keyword>
<evidence type="ECO:0000256" key="1">
    <source>
        <dbReference type="SAM" id="MobiDB-lite"/>
    </source>
</evidence>
<dbReference type="GeneID" id="25318925"/>
<keyword evidence="2" id="KW-0472">Membrane</keyword>
<sequence length="297" mass="33808">MRCIVHGLQHTDILIHLSRCLRTPFELQDVLFNLSTSTSSRPVDCSKPSNSRSSLSSMAPNPAYTRLPPSSLECPLDSIPEKLEEETFERTRPMSRTVTVAYYILTLVCGILIGIAISTASRPLVGSISKALEKIQAPPIQEVIHVNPGFVISPETGEAKCGNNWREAKRLGCHFDVMASRWYSDSCFNGEVLDQMLKEVDFEWYADPQHTQKVPKEVALSGEFDELYPLHDYHIMHCLYLWRRLHSALIEHRHLDDDVYSYGHTLHCTRLIMNWHKKKNTTTIATSGIPFCRNDPL</sequence>
<feature type="compositionally biased region" description="Low complexity" evidence="1">
    <location>
        <begin position="46"/>
        <end position="57"/>
    </location>
</feature>
<evidence type="ECO:0000313" key="4">
    <source>
        <dbReference type="Proteomes" id="UP000053958"/>
    </source>
</evidence>
<dbReference type="EMBL" id="LASV01000353">
    <property type="protein sequence ID" value="KKA19381.1"/>
    <property type="molecule type" value="Genomic_DNA"/>
</dbReference>
<reference evidence="3 4" key="1">
    <citation type="submission" date="2015-04" db="EMBL/GenBank/DDBJ databases">
        <authorList>
            <person name="Heijne W.H."/>
            <person name="Fedorova N.D."/>
            <person name="Nierman W.C."/>
            <person name="Vollebregt A.W."/>
            <person name="Zhao Z."/>
            <person name="Wu L."/>
            <person name="Kumar M."/>
            <person name="Stam H."/>
            <person name="van den Berg M.A."/>
            <person name="Pel H.J."/>
        </authorList>
    </citation>
    <scope>NUCLEOTIDE SEQUENCE [LARGE SCALE GENOMIC DNA]</scope>
    <source>
        <strain evidence="3 4">CBS 393.64</strain>
    </source>
</reference>
<accession>A0A0F4YNE9</accession>
<keyword evidence="2" id="KW-0812">Transmembrane</keyword>
<dbReference type="OrthoDB" id="4212994at2759"/>
<evidence type="ECO:0000313" key="3">
    <source>
        <dbReference type="EMBL" id="KKA19381.1"/>
    </source>
</evidence>
<dbReference type="Proteomes" id="UP000053958">
    <property type="component" value="Unassembled WGS sequence"/>
</dbReference>
<protein>
    <submittedName>
        <fullName evidence="3">Uncharacterized protein</fullName>
    </submittedName>
</protein>
<keyword evidence="2" id="KW-1133">Transmembrane helix</keyword>
<dbReference type="AlphaFoldDB" id="A0A0F4YNE9"/>
<organism evidence="3 4">
    <name type="scientific">Rasamsonia emersonii (strain ATCC 16479 / CBS 393.64 / IMI 116815)</name>
    <dbReference type="NCBI Taxonomy" id="1408163"/>
    <lineage>
        <taxon>Eukaryota</taxon>
        <taxon>Fungi</taxon>
        <taxon>Dikarya</taxon>
        <taxon>Ascomycota</taxon>
        <taxon>Pezizomycotina</taxon>
        <taxon>Eurotiomycetes</taxon>
        <taxon>Eurotiomycetidae</taxon>
        <taxon>Eurotiales</taxon>
        <taxon>Trichocomaceae</taxon>
        <taxon>Rasamsonia</taxon>
    </lineage>
</organism>
<dbReference type="PANTHER" id="PTHR35896:SF3">
    <property type="entry name" value="MAJOR FACILITATOR SUPERFAMILY TRANSPORTER"/>
    <property type="match status" value="1"/>
</dbReference>